<evidence type="ECO:0000259" key="14">
    <source>
        <dbReference type="Pfam" id="PF00593"/>
    </source>
</evidence>
<keyword evidence="6" id="KW-0408">Iron</keyword>
<evidence type="ECO:0000313" key="17">
    <source>
        <dbReference type="Proteomes" id="UP000058074"/>
    </source>
</evidence>
<keyword evidence="8 12" id="KW-0798">TonB box</keyword>
<evidence type="ECO:0000256" key="13">
    <source>
        <dbReference type="SAM" id="Coils"/>
    </source>
</evidence>
<dbReference type="InterPro" id="IPR036942">
    <property type="entry name" value="Beta-barrel_TonB_sf"/>
</dbReference>
<dbReference type="GO" id="GO:0009279">
    <property type="term" value="C:cell outer membrane"/>
    <property type="evidence" value="ECO:0007669"/>
    <property type="project" value="UniProtKB-SubCell"/>
</dbReference>
<dbReference type="Pfam" id="PF00593">
    <property type="entry name" value="TonB_dep_Rec_b-barrel"/>
    <property type="match status" value="1"/>
</dbReference>
<keyword evidence="2 11" id="KW-0813">Transport</keyword>
<evidence type="ECO:0000256" key="1">
    <source>
        <dbReference type="ARBA" id="ARBA00004571"/>
    </source>
</evidence>
<evidence type="ECO:0000256" key="6">
    <source>
        <dbReference type="ARBA" id="ARBA00023004"/>
    </source>
</evidence>
<gene>
    <name evidence="16" type="ORF">AN936_12390</name>
</gene>
<reference evidence="16 17" key="1">
    <citation type="journal article" date="2015" name="Genome Announc.">
        <title>Complete Genome Sequence of Polypropylene Glycol- and Polyethylene Glycol-Degrading Sphingopyxis macrogoltabida Strain EY-1.</title>
        <authorList>
            <person name="Ohtsubo Y."/>
            <person name="Nagata Y."/>
            <person name="Numata M."/>
            <person name="Tsuchikane K."/>
            <person name="Hosoyama A."/>
            <person name="Yamazoe A."/>
            <person name="Tsuda M."/>
            <person name="Fujita N."/>
            <person name="Kawai F."/>
        </authorList>
    </citation>
    <scope>NUCLEOTIDE SEQUENCE [LARGE SCALE GENOMIC DNA]</scope>
    <source>
        <strain evidence="16 17">EY-1</strain>
    </source>
</reference>
<keyword evidence="7" id="KW-0406">Ion transport</keyword>
<evidence type="ECO:0000256" key="12">
    <source>
        <dbReference type="RuleBase" id="RU003357"/>
    </source>
</evidence>
<keyword evidence="10 11" id="KW-0998">Cell outer membrane</keyword>
<dbReference type="Proteomes" id="UP000058074">
    <property type="component" value="Chromosome"/>
</dbReference>
<dbReference type="Gene3D" id="2.40.170.20">
    <property type="entry name" value="TonB-dependent receptor, beta-barrel domain"/>
    <property type="match status" value="1"/>
</dbReference>
<dbReference type="PROSITE" id="PS52016">
    <property type="entry name" value="TONB_DEPENDENT_REC_3"/>
    <property type="match status" value="1"/>
</dbReference>
<evidence type="ECO:0000256" key="10">
    <source>
        <dbReference type="ARBA" id="ARBA00023237"/>
    </source>
</evidence>
<evidence type="ECO:0000256" key="7">
    <source>
        <dbReference type="ARBA" id="ARBA00023065"/>
    </source>
</evidence>
<evidence type="ECO:0000313" key="16">
    <source>
        <dbReference type="EMBL" id="ALH81136.1"/>
    </source>
</evidence>
<comment type="subcellular location">
    <subcellularLocation>
        <location evidence="1 11">Cell outer membrane</location>
        <topology evidence="1 11">Multi-pass membrane protein</topology>
    </subcellularLocation>
</comment>
<evidence type="ECO:0000256" key="9">
    <source>
        <dbReference type="ARBA" id="ARBA00023136"/>
    </source>
</evidence>
<dbReference type="InterPro" id="IPR039426">
    <property type="entry name" value="TonB-dep_rcpt-like"/>
</dbReference>
<feature type="domain" description="TonB-dependent receptor plug" evidence="15">
    <location>
        <begin position="134"/>
        <end position="243"/>
    </location>
</feature>
<sequence length="833" mass="90275">MKYFPDLLKADAGTEDDDALTARVEDAEDVLRRYERLAEASSNSCSEDMTRPDAYAAFPTRWRVRNASWHGRKREDVMRTAFLLLSTAAVALAAMPAQAQTAGAASDATTDTATGADDTYGEILVTAQRRSESVQDVPIAISAFNSEMVESSGSTNITSLNGLAPNVVLQTQGLVANVPMISIRGMSTADPDPNADPKVSTIIDGVYIPFVSSTMLDLFDIERVEVLKGPQGVLFGKNNLAGTLNVITARPTDDFGAEARFTLGSFGLKQFRGKVNSGRFANDMLAAKVAVNFRDYNGYSRNVITGNRLNGSNVKSVRGALDFDPGGAFDSALVVDWLKQKTTGPAPHVLDNGDPNWDLLPDIVKTDIRKSAVLFDPIANTETYGGSLTSNLDVGWGTITSVLGYRHLTYLTRGDFDGLITPAPQLDVTRDFSGNSKSAELRYVSPAGEPVDFVVGLYYQTDKWRQFNTVLATPTTTTRAQLRQDTESYAIFALVNAHPADGLTLSLGGRYSHDRKKYDIANQVFVNGNQASSFASSLKASWAEFTPRLTVNYEVTPDVMVYANYSQGYKAGGFNSRGTIPENVGPYNPERVNAFEVGAKTDLFDRLLRFNVAGFVNNYRDLQSSVTKMGAVRAENITTNVAAAKIYGFEVESLLRPMDNFTIGANVAYLHARYTDFCADTNGVFTDGSPEVGQCGPAVPILINGVPNGTFAVPTDSSGLDLANAPKWSGSLSLDYAIPTGFGEIKLHSDARYSARFNTWGRSNLPGYYRDEVVLLNASIAVAGQDDRWKVTLYGSNLTDQDVISGATNAGATPITQFYQPPREFGVDFAIKF</sequence>
<organism evidence="16 17">
    <name type="scientific">Sphingopyxis macrogoltabida</name>
    <name type="common">Sphingomonas macrogoltabidus</name>
    <dbReference type="NCBI Taxonomy" id="33050"/>
    <lineage>
        <taxon>Bacteria</taxon>
        <taxon>Pseudomonadati</taxon>
        <taxon>Pseudomonadota</taxon>
        <taxon>Alphaproteobacteria</taxon>
        <taxon>Sphingomonadales</taxon>
        <taxon>Sphingomonadaceae</taxon>
        <taxon>Sphingopyxis</taxon>
    </lineage>
</organism>
<evidence type="ECO:0000256" key="8">
    <source>
        <dbReference type="ARBA" id="ARBA00023077"/>
    </source>
</evidence>
<keyword evidence="5 11" id="KW-0812">Transmembrane</keyword>
<dbReference type="AlphaFoldDB" id="A0A0N9U798"/>
<evidence type="ECO:0000256" key="2">
    <source>
        <dbReference type="ARBA" id="ARBA00022448"/>
    </source>
</evidence>
<proteinExistence type="inferred from homology"/>
<dbReference type="SUPFAM" id="SSF56935">
    <property type="entry name" value="Porins"/>
    <property type="match status" value="1"/>
</dbReference>
<evidence type="ECO:0000259" key="15">
    <source>
        <dbReference type="Pfam" id="PF07715"/>
    </source>
</evidence>
<dbReference type="GO" id="GO:0006826">
    <property type="term" value="P:iron ion transport"/>
    <property type="evidence" value="ECO:0007669"/>
    <property type="project" value="UniProtKB-KW"/>
</dbReference>
<protein>
    <recommendedName>
        <fullName evidence="18">TonB-dependent receptor</fullName>
    </recommendedName>
</protein>
<dbReference type="PANTHER" id="PTHR32552:SF81">
    <property type="entry name" value="TONB-DEPENDENT OUTER MEMBRANE RECEPTOR"/>
    <property type="match status" value="1"/>
</dbReference>
<keyword evidence="3 11" id="KW-1134">Transmembrane beta strand</keyword>
<keyword evidence="13" id="KW-0175">Coiled coil</keyword>
<dbReference type="EMBL" id="CP012700">
    <property type="protein sequence ID" value="ALH81136.1"/>
    <property type="molecule type" value="Genomic_DNA"/>
</dbReference>
<dbReference type="PATRIC" id="fig|33050.5.peg.2560"/>
<dbReference type="PANTHER" id="PTHR32552">
    <property type="entry name" value="FERRICHROME IRON RECEPTOR-RELATED"/>
    <property type="match status" value="1"/>
</dbReference>
<dbReference type="KEGG" id="smag:AN936_12390"/>
<evidence type="ECO:0000256" key="4">
    <source>
        <dbReference type="ARBA" id="ARBA00022496"/>
    </source>
</evidence>
<evidence type="ECO:0000256" key="3">
    <source>
        <dbReference type="ARBA" id="ARBA00022452"/>
    </source>
</evidence>
<evidence type="ECO:0000256" key="11">
    <source>
        <dbReference type="PROSITE-ProRule" id="PRU01360"/>
    </source>
</evidence>
<feature type="coiled-coil region" evidence="13">
    <location>
        <begin position="17"/>
        <end position="44"/>
    </location>
</feature>
<dbReference type="CDD" id="cd01347">
    <property type="entry name" value="ligand_gated_channel"/>
    <property type="match status" value="1"/>
</dbReference>
<dbReference type="InterPro" id="IPR012910">
    <property type="entry name" value="Plug_dom"/>
</dbReference>
<keyword evidence="9 11" id="KW-0472">Membrane</keyword>
<dbReference type="InterPro" id="IPR000531">
    <property type="entry name" value="Beta-barrel_TonB"/>
</dbReference>
<evidence type="ECO:0008006" key="18">
    <source>
        <dbReference type="Google" id="ProtNLM"/>
    </source>
</evidence>
<keyword evidence="4" id="KW-0410">Iron transport</keyword>
<dbReference type="Pfam" id="PF07715">
    <property type="entry name" value="Plug"/>
    <property type="match status" value="1"/>
</dbReference>
<accession>A0A0N9U798</accession>
<feature type="domain" description="TonB-dependent receptor-like beta-barrel" evidence="14">
    <location>
        <begin position="303"/>
        <end position="798"/>
    </location>
</feature>
<comment type="similarity">
    <text evidence="11 12">Belongs to the TonB-dependent receptor family.</text>
</comment>
<name>A0A0N9U798_SPHMC</name>
<evidence type="ECO:0000256" key="5">
    <source>
        <dbReference type="ARBA" id="ARBA00022692"/>
    </source>
</evidence>